<dbReference type="AlphaFoldDB" id="A0A0X8JN48"/>
<evidence type="ECO:0000256" key="5">
    <source>
        <dbReference type="ARBA" id="ARBA00023274"/>
    </source>
</evidence>
<evidence type="ECO:0000256" key="2">
    <source>
        <dbReference type="ARBA" id="ARBA00022730"/>
    </source>
</evidence>
<dbReference type="FunFam" id="3.90.930.12:FF:000001">
    <property type="entry name" value="50S ribosomal protein L6"/>
    <property type="match status" value="1"/>
</dbReference>
<dbReference type="Pfam" id="PF00347">
    <property type="entry name" value="Ribosomal_L6"/>
    <property type="match status" value="2"/>
</dbReference>
<feature type="domain" description="Large ribosomal subunit protein uL6 alpha-beta" evidence="9">
    <location>
        <begin position="90"/>
        <end position="163"/>
    </location>
</feature>
<dbReference type="STRING" id="888061.AXF15_00955"/>
<evidence type="ECO:0000313" key="11">
    <source>
        <dbReference type="Proteomes" id="UP000063964"/>
    </source>
</evidence>
<evidence type="ECO:0000313" key="10">
    <source>
        <dbReference type="EMBL" id="AMD91829.1"/>
    </source>
</evidence>
<dbReference type="SUPFAM" id="SSF56053">
    <property type="entry name" value="Ribosomal protein L6"/>
    <property type="match status" value="2"/>
</dbReference>
<dbReference type="Gene3D" id="3.90.930.12">
    <property type="entry name" value="Ribosomal protein L6, alpha-beta domain"/>
    <property type="match status" value="2"/>
</dbReference>
<sequence>MSRVGKLPISIPAGVEVKIGGEGIVVKGPKGSLNLAVHPSTPVTLENNALMVSLSDDTRVARQQHGLRRTLLANAVLGVTKGFDKVLEVVGVGYKVNVQGNTVVLNIGFSHPVNFVLPAGVQAKVEGNKIILSGCDKQLVGEVAAQIRRVRPPEPYKGKGIKYADEFIRRKAGKSGGKK</sequence>
<dbReference type="EMBL" id="CP014230">
    <property type="protein sequence ID" value="AMD91829.1"/>
    <property type="molecule type" value="Genomic_DNA"/>
</dbReference>
<dbReference type="Proteomes" id="UP000063964">
    <property type="component" value="Chromosome"/>
</dbReference>
<evidence type="ECO:0000256" key="1">
    <source>
        <dbReference type="ARBA" id="ARBA00009356"/>
    </source>
</evidence>
<dbReference type="InterPro" id="IPR036789">
    <property type="entry name" value="Ribosomal_uL6-like_a/b-dom_sf"/>
</dbReference>
<evidence type="ECO:0000256" key="8">
    <source>
        <dbReference type="RuleBase" id="RU003870"/>
    </source>
</evidence>
<dbReference type="HAMAP" id="MF_01365_B">
    <property type="entry name" value="Ribosomal_uL6_B"/>
    <property type="match status" value="1"/>
</dbReference>
<feature type="domain" description="Large ribosomal subunit protein uL6 alpha-beta" evidence="9">
    <location>
        <begin position="11"/>
        <end position="82"/>
    </location>
</feature>
<keyword evidence="4 6" id="KW-0689">Ribosomal protein</keyword>
<dbReference type="FunFam" id="3.90.930.12:FF:000002">
    <property type="entry name" value="50S ribosomal protein L6"/>
    <property type="match status" value="1"/>
</dbReference>
<evidence type="ECO:0000256" key="4">
    <source>
        <dbReference type="ARBA" id="ARBA00022980"/>
    </source>
</evidence>
<name>A0A0X8JN48_9BACT</name>
<protein>
    <recommendedName>
        <fullName evidence="6">Large ribosomal subunit protein uL6</fullName>
    </recommendedName>
</protein>
<gene>
    <name evidence="6" type="primary">rplF</name>
    <name evidence="10" type="ORF">AXF15_00955</name>
</gene>
<evidence type="ECO:0000256" key="7">
    <source>
        <dbReference type="RuleBase" id="RU003869"/>
    </source>
</evidence>
<dbReference type="GO" id="GO:0019843">
    <property type="term" value="F:rRNA binding"/>
    <property type="evidence" value="ECO:0007669"/>
    <property type="project" value="UniProtKB-UniRule"/>
</dbReference>
<dbReference type="GO" id="GO:0022625">
    <property type="term" value="C:cytosolic large ribosomal subunit"/>
    <property type="evidence" value="ECO:0007669"/>
    <property type="project" value="UniProtKB-UniRule"/>
</dbReference>
<dbReference type="InterPro" id="IPR020040">
    <property type="entry name" value="Ribosomal_uL6_a/b-dom"/>
</dbReference>
<dbReference type="RefSeq" id="WP_066602082.1">
    <property type="nucleotide sequence ID" value="NZ_CP014230.1"/>
</dbReference>
<accession>A0A0X8JN48</accession>
<keyword evidence="5 6" id="KW-0687">Ribonucleoprotein</keyword>
<evidence type="ECO:0000259" key="9">
    <source>
        <dbReference type="Pfam" id="PF00347"/>
    </source>
</evidence>
<evidence type="ECO:0000256" key="3">
    <source>
        <dbReference type="ARBA" id="ARBA00022884"/>
    </source>
</evidence>
<dbReference type="NCBIfam" id="TIGR03654">
    <property type="entry name" value="L6_bact"/>
    <property type="match status" value="1"/>
</dbReference>
<dbReference type="PROSITE" id="PS00525">
    <property type="entry name" value="RIBOSOMAL_L6_1"/>
    <property type="match status" value="1"/>
</dbReference>
<keyword evidence="2 6" id="KW-0699">rRNA-binding</keyword>
<comment type="similarity">
    <text evidence="1 6 7">Belongs to the universal ribosomal protein uL6 family.</text>
</comment>
<dbReference type="OrthoDB" id="9805007at2"/>
<keyword evidence="3 6" id="KW-0694">RNA-binding</keyword>
<comment type="function">
    <text evidence="6 8">This protein binds to the 23S rRNA, and is important in its secondary structure. It is located near the subunit interface in the base of the L7/L12 stalk, and near the tRNA binding site of the peptidyltransferase center.</text>
</comment>
<comment type="subunit">
    <text evidence="6">Part of the 50S ribosomal subunit.</text>
</comment>
<proteinExistence type="inferred from homology"/>
<dbReference type="PANTHER" id="PTHR11655:SF14">
    <property type="entry name" value="LARGE RIBOSOMAL SUBUNIT PROTEIN UL6M"/>
    <property type="match status" value="1"/>
</dbReference>
<dbReference type="KEGG" id="doa:AXF15_00955"/>
<dbReference type="InterPro" id="IPR000702">
    <property type="entry name" value="Ribosomal_uL6-like"/>
</dbReference>
<keyword evidence="11" id="KW-1185">Reference proteome</keyword>
<organism evidence="10 11">
    <name type="scientific">Desulfomicrobium orale DSM 12838</name>
    <dbReference type="NCBI Taxonomy" id="888061"/>
    <lineage>
        <taxon>Bacteria</taxon>
        <taxon>Pseudomonadati</taxon>
        <taxon>Thermodesulfobacteriota</taxon>
        <taxon>Desulfovibrionia</taxon>
        <taxon>Desulfovibrionales</taxon>
        <taxon>Desulfomicrobiaceae</taxon>
        <taxon>Desulfomicrobium</taxon>
    </lineage>
</organism>
<dbReference type="PIRSF" id="PIRSF002162">
    <property type="entry name" value="Ribosomal_L6"/>
    <property type="match status" value="1"/>
</dbReference>
<evidence type="ECO:0000256" key="6">
    <source>
        <dbReference type="HAMAP-Rule" id="MF_01365"/>
    </source>
</evidence>
<reference evidence="11" key="1">
    <citation type="submission" date="2016-02" db="EMBL/GenBank/DDBJ databases">
        <authorList>
            <person name="Holder M.E."/>
            <person name="Ajami N.J."/>
            <person name="Petrosino J.F."/>
        </authorList>
    </citation>
    <scope>NUCLEOTIDE SEQUENCE [LARGE SCALE GENOMIC DNA]</scope>
    <source>
        <strain evidence="11">DSM 12838</strain>
    </source>
</reference>
<dbReference type="PRINTS" id="PR00059">
    <property type="entry name" value="RIBOSOMALL6"/>
</dbReference>
<dbReference type="GO" id="GO:0002181">
    <property type="term" value="P:cytoplasmic translation"/>
    <property type="evidence" value="ECO:0007669"/>
    <property type="project" value="TreeGrafter"/>
</dbReference>
<dbReference type="InterPro" id="IPR019906">
    <property type="entry name" value="Ribosomal_uL6_bac-type"/>
</dbReference>
<dbReference type="GO" id="GO:0003735">
    <property type="term" value="F:structural constituent of ribosome"/>
    <property type="evidence" value="ECO:0007669"/>
    <property type="project" value="UniProtKB-UniRule"/>
</dbReference>
<dbReference type="PANTHER" id="PTHR11655">
    <property type="entry name" value="60S/50S RIBOSOMAL PROTEIN L6/L9"/>
    <property type="match status" value="1"/>
</dbReference>
<dbReference type="InterPro" id="IPR002358">
    <property type="entry name" value="Ribosomal_uL6_CS"/>
</dbReference>